<feature type="compositionally biased region" description="Polar residues" evidence="1">
    <location>
        <begin position="236"/>
        <end position="245"/>
    </location>
</feature>
<dbReference type="CDD" id="cd02181">
    <property type="entry name" value="GH16_fungal_Lam16A_glucanase"/>
    <property type="match status" value="1"/>
</dbReference>
<comment type="caution">
    <text evidence="4">The sequence shown here is derived from an EMBL/GenBank/DDBJ whole genome shotgun (WGS) entry which is preliminary data.</text>
</comment>
<name>A0A9Q5I3N7_SANBA</name>
<keyword evidence="2" id="KW-0472">Membrane</keyword>
<accession>A0A9Q5I3N7</accession>
<feature type="transmembrane region" description="Helical" evidence="2">
    <location>
        <begin position="309"/>
        <end position="333"/>
    </location>
</feature>
<dbReference type="EMBL" id="LNZH02000124">
    <property type="protein sequence ID" value="OCB90607.1"/>
    <property type="molecule type" value="Genomic_DNA"/>
</dbReference>
<feature type="transmembrane region" description="Helical" evidence="2">
    <location>
        <begin position="679"/>
        <end position="698"/>
    </location>
</feature>
<reference evidence="4" key="1">
    <citation type="submission" date="2016-06" db="EMBL/GenBank/DDBJ databases">
        <title>Draft Genome sequence of the fungus Inonotus baumii.</title>
        <authorList>
            <person name="Zhu H."/>
            <person name="Lin W."/>
        </authorList>
    </citation>
    <scope>NUCLEOTIDE SEQUENCE</scope>
    <source>
        <strain evidence="4">821</strain>
    </source>
</reference>
<evidence type="ECO:0000256" key="2">
    <source>
        <dbReference type="SAM" id="Phobius"/>
    </source>
</evidence>
<dbReference type="Gene3D" id="2.60.120.200">
    <property type="match status" value="1"/>
</dbReference>
<evidence type="ECO:0000259" key="3">
    <source>
        <dbReference type="PROSITE" id="PS51762"/>
    </source>
</evidence>
<dbReference type="PROSITE" id="PS51762">
    <property type="entry name" value="GH16_2"/>
    <property type="match status" value="1"/>
</dbReference>
<dbReference type="GO" id="GO:0009251">
    <property type="term" value="P:glucan catabolic process"/>
    <property type="evidence" value="ECO:0007669"/>
    <property type="project" value="TreeGrafter"/>
</dbReference>
<dbReference type="SUPFAM" id="SSF49899">
    <property type="entry name" value="Concanavalin A-like lectins/glucanases"/>
    <property type="match status" value="1"/>
</dbReference>
<dbReference type="OrthoDB" id="192832at2759"/>
<evidence type="ECO:0000256" key="1">
    <source>
        <dbReference type="SAM" id="MobiDB-lite"/>
    </source>
</evidence>
<keyword evidence="2" id="KW-1133">Transmembrane helix</keyword>
<protein>
    <recommendedName>
        <fullName evidence="3">GH16 domain-containing protein</fullName>
    </recommendedName>
</protein>
<dbReference type="AlphaFoldDB" id="A0A9Q5I3N7"/>
<feature type="compositionally biased region" description="Low complexity" evidence="1">
    <location>
        <begin position="200"/>
        <end position="223"/>
    </location>
</feature>
<dbReference type="PANTHER" id="PTHR10963:SF24">
    <property type="entry name" value="GLYCOSIDASE C21B10.07-RELATED"/>
    <property type="match status" value="1"/>
</dbReference>
<organism evidence="4 5">
    <name type="scientific">Sanghuangporus baumii</name>
    <name type="common">Phellinus baumii</name>
    <dbReference type="NCBI Taxonomy" id="108892"/>
    <lineage>
        <taxon>Eukaryota</taxon>
        <taxon>Fungi</taxon>
        <taxon>Dikarya</taxon>
        <taxon>Basidiomycota</taxon>
        <taxon>Agaricomycotina</taxon>
        <taxon>Agaricomycetes</taxon>
        <taxon>Hymenochaetales</taxon>
        <taxon>Hymenochaetaceae</taxon>
        <taxon>Sanghuangporus</taxon>
    </lineage>
</organism>
<dbReference type="InterPro" id="IPR013320">
    <property type="entry name" value="ConA-like_dom_sf"/>
</dbReference>
<keyword evidence="5" id="KW-1185">Reference proteome</keyword>
<keyword evidence="2" id="KW-0812">Transmembrane</keyword>
<dbReference type="InterPro" id="IPR000757">
    <property type="entry name" value="Beta-glucanase-like"/>
</dbReference>
<dbReference type="PANTHER" id="PTHR10963">
    <property type="entry name" value="GLYCOSYL HYDROLASE-RELATED"/>
    <property type="match status" value="1"/>
</dbReference>
<dbReference type="Pfam" id="PF26113">
    <property type="entry name" value="GH16_XgeA"/>
    <property type="match status" value="1"/>
</dbReference>
<proteinExistence type="predicted"/>
<gene>
    <name evidence="4" type="ORF">A7U60_g2175</name>
</gene>
<dbReference type="InterPro" id="IPR050546">
    <property type="entry name" value="Glycosyl_Hydrlase_16"/>
</dbReference>
<feature type="transmembrane region" description="Helical" evidence="2">
    <location>
        <begin position="277"/>
        <end position="297"/>
    </location>
</feature>
<evidence type="ECO:0000313" key="5">
    <source>
        <dbReference type="Proteomes" id="UP000757232"/>
    </source>
</evidence>
<feature type="region of interest" description="Disordered" evidence="1">
    <location>
        <begin position="192"/>
        <end position="278"/>
    </location>
</feature>
<dbReference type="GO" id="GO:0004553">
    <property type="term" value="F:hydrolase activity, hydrolyzing O-glycosyl compounds"/>
    <property type="evidence" value="ECO:0007669"/>
    <property type="project" value="InterPro"/>
</dbReference>
<feature type="domain" description="GH16" evidence="3">
    <location>
        <begin position="338"/>
        <end position="641"/>
    </location>
</feature>
<sequence>MVVALIKVIAELVMEECLLDLPAMVMATAVMEMVNISVLVRLMPLNIVNAGRKQGNLSITVQRKCLSLDEGDTVHFRMQTGVRTHIDSVLKIIRIQHLISCTVGSDPSSEGLTNEAEFEYPDDILADTHEDSIAIASLPSSPGFDIAATLVPSSPTLAIPTLRISPAHQEEHAQMRSPPESPALHAGLLSPETSLRDRSSCASPVSGSATSSSIVRSGSLSRSENQSESRGRSRTRNSSLASSPDQGEPERGRSRSRSIASGANSPLGDSNSPQSRYPPLAIGGIGVGLGIGGALGATHTGREVRNGRVFFGSSATMFSVGLSSIAALALATLKATVVDAAFQLVQNHQGADFLNDWIFYSGIDANNTGNVLFQTKEQAEQQQLTFLNSAGNFIIKVDNTTDGQGNPTFGRPSVKILSSYTISSGNLVIFDAVHMPYGCSVWPAYWTQGPAWPDDGEIDIVEAVNLDTVNSISLHTLNGCRHPEANVSSSIETGNLVQTDCFNQTNFNQGCIVDVPGPSYGQAFAENGGGVYALNWNDTGMYVWFFPRGSIPTDLPTDTPNPDGWGLPTAAYPATSCDFNTFFRPQTLIIHTTICGNFAGQANVYAQTCSGTCLDLVQIPDNYDNAYFEISYLKVFQFTNGSTTSTAVTSASGTSTADSSPSSTDVVTVSGSTRSRSSFWPSLLFVLAADLLCIYLYIY</sequence>
<evidence type="ECO:0000313" key="4">
    <source>
        <dbReference type="EMBL" id="OCB90607.1"/>
    </source>
</evidence>
<dbReference type="Proteomes" id="UP000757232">
    <property type="component" value="Unassembled WGS sequence"/>
</dbReference>